<evidence type="ECO:0000256" key="1">
    <source>
        <dbReference type="ARBA" id="ARBA00001971"/>
    </source>
</evidence>
<gene>
    <name evidence="6" type="ORF">SLS58_008603</name>
</gene>
<reference evidence="6 7" key="1">
    <citation type="journal article" date="2023" name="Plant Dis.">
        <title>First Report of Diplodia intermedia Causing Canker and Dieback Diseases on Apple Trees in Canada.</title>
        <authorList>
            <person name="Ellouze W."/>
            <person name="Ilyukhin E."/>
            <person name="Sulman M."/>
            <person name="Ali S."/>
        </authorList>
    </citation>
    <scope>NUCLEOTIDE SEQUENCE [LARGE SCALE GENOMIC DNA]</scope>
    <source>
        <strain evidence="6 7">M45-28</strain>
    </source>
</reference>
<evidence type="ECO:0008006" key="8">
    <source>
        <dbReference type="Google" id="ProtNLM"/>
    </source>
</evidence>
<evidence type="ECO:0000256" key="3">
    <source>
        <dbReference type="ARBA" id="ARBA00022723"/>
    </source>
</evidence>
<evidence type="ECO:0000256" key="4">
    <source>
        <dbReference type="ARBA" id="ARBA00023004"/>
    </source>
</evidence>
<dbReference type="InterPro" id="IPR036396">
    <property type="entry name" value="Cyt_P450_sf"/>
</dbReference>
<dbReference type="InterPro" id="IPR002403">
    <property type="entry name" value="Cyt_P450_E_grp-IV"/>
</dbReference>
<evidence type="ECO:0000313" key="7">
    <source>
        <dbReference type="Proteomes" id="UP001521184"/>
    </source>
</evidence>
<protein>
    <recommendedName>
        <fullName evidence="8">Cytochrome p450</fullName>
    </recommendedName>
</protein>
<evidence type="ECO:0000256" key="2">
    <source>
        <dbReference type="ARBA" id="ARBA00010617"/>
    </source>
</evidence>
<dbReference type="Pfam" id="PF00067">
    <property type="entry name" value="p450"/>
    <property type="match status" value="1"/>
</dbReference>
<dbReference type="PANTHER" id="PTHR24305:SF166">
    <property type="entry name" value="CYTOCHROME P450 12A4, MITOCHONDRIAL-RELATED"/>
    <property type="match status" value="1"/>
</dbReference>
<accession>A0ABR3THG7</accession>
<proteinExistence type="inferred from homology"/>
<sequence>MDVIWSPTHAAILLLLALFILKGIKRKYLSPLRAVPNASPLAPFSRLLWAFPQEYSGNITLALPRLHEKLGPLVRIGPTEVSFYSLDIYDQVHKVRSEFAKDPRIYGEFVQDGHPALFSITDAEEHAKRRRLMGRLFNLSKMDDLRGLMLRHVDAFVRALKQRRGRPVDLVPACRALEADIVSAFGFGTAVGAISSWSRGEALAMVAKNDEKATWMPVITTFPRLCLVWERLENLIHAATGWHTVYHRAMRDFDTWSSAAAGQQASSSSKPPPPPSNSSSSPSPNFIHATTASGLPPRAALAEAKEMLGPGTDTTSATLAHVLWALAHDPAYQDDLFGDLSKAGFPESMDGLNAVPKLKACVKEGVRWAGAAAAMLPRVVPDGGVELEGGGVFVPGGTIVSSSPIWYLRDKTAFPHPDEYDPYRWLGDADGGRRRLSSSEVALRDRYYIPFSKGSNVCIGAQ</sequence>
<dbReference type="Gene3D" id="1.10.630.10">
    <property type="entry name" value="Cytochrome P450"/>
    <property type="match status" value="1"/>
</dbReference>
<dbReference type="PANTHER" id="PTHR24305">
    <property type="entry name" value="CYTOCHROME P450"/>
    <property type="match status" value="1"/>
</dbReference>
<comment type="similarity">
    <text evidence="2">Belongs to the cytochrome P450 family.</text>
</comment>
<dbReference type="InterPro" id="IPR050121">
    <property type="entry name" value="Cytochrome_P450_monoxygenase"/>
</dbReference>
<evidence type="ECO:0000313" key="6">
    <source>
        <dbReference type="EMBL" id="KAL1638789.1"/>
    </source>
</evidence>
<evidence type="ECO:0000256" key="5">
    <source>
        <dbReference type="SAM" id="MobiDB-lite"/>
    </source>
</evidence>
<comment type="caution">
    <text evidence="6">The sequence shown here is derived from an EMBL/GenBank/DDBJ whole genome shotgun (WGS) entry which is preliminary data.</text>
</comment>
<organism evidence="6 7">
    <name type="scientific">Diplodia intermedia</name>
    <dbReference type="NCBI Taxonomy" id="856260"/>
    <lineage>
        <taxon>Eukaryota</taxon>
        <taxon>Fungi</taxon>
        <taxon>Dikarya</taxon>
        <taxon>Ascomycota</taxon>
        <taxon>Pezizomycotina</taxon>
        <taxon>Dothideomycetes</taxon>
        <taxon>Dothideomycetes incertae sedis</taxon>
        <taxon>Botryosphaeriales</taxon>
        <taxon>Botryosphaeriaceae</taxon>
        <taxon>Diplodia</taxon>
    </lineage>
</organism>
<keyword evidence="7" id="KW-1185">Reference proteome</keyword>
<dbReference type="SUPFAM" id="SSF48264">
    <property type="entry name" value="Cytochrome P450"/>
    <property type="match status" value="1"/>
</dbReference>
<name>A0ABR3THG7_9PEZI</name>
<feature type="region of interest" description="Disordered" evidence="5">
    <location>
        <begin position="260"/>
        <end position="289"/>
    </location>
</feature>
<dbReference type="Proteomes" id="UP001521184">
    <property type="component" value="Unassembled WGS sequence"/>
</dbReference>
<dbReference type="EMBL" id="JAKEKT020000074">
    <property type="protein sequence ID" value="KAL1638789.1"/>
    <property type="molecule type" value="Genomic_DNA"/>
</dbReference>
<comment type="cofactor">
    <cofactor evidence="1">
        <name>heme</name>
        <dbReference type="ChEBI" id="CHEBI:30413"/>
    </cofactor>
</comment>
<dbReference type="PRINTS" id="PR00465">
    <property type="entry name" value="EP450IV"/>
</dbReference>
<keyword evidence="3" id="KW-0479">Metal-binding</keyword>
<feature type="compositionally biased region" description="Low complexity" evidence="5">
    <location>
        <begin position="260"/>
        <end position="269"/>
    </location>
</feature>
<dbReference type="InterPro" id="IPR001128">
    <property type="entry name" value="Cyt_P450"/>
</dbReference>
<keyword evidence="4" id="KW-0408">Iron</keyword>